<keyword evidence="2" id="KW-1185">Reference proteome</keyword>
<dbReference type="EMBL" id="BGZK01000059">
    <property type="protein sequence ID" value="GBP13851.1"/>
    <property type="molecule type" value="Genomic_DNA"/>
</dbReference>
<protein>
    <submittedName>
        <fullName evidence="1">Uncharacterized protein</fullName>
    </submittedName>
</protein>
<evidence type="ECO:0000313" key="2">
    <source>
        <dbReference type="Proteomes" id="UP000299102"/>
    </source>
</evidence>
<comment type="caution">
    <text evidence="1">The sequence shown here is derived from an EMBL/GenBank/DDBJ whole genome shotgun (WGS) entry which is preliminary data.</text>
</comment>
<dbReference type="AlphaFoldDB" id="A0A4C1TKL3"/>
<name>A0A4C1TKL3_EUMVA</name>
<dbReference type="Proteomes" id="UP000299102">
    <property type="component" value="Unassembled WGS sequence"/>
</dbReference>
<evidence type="ECO:0000313" key="1">
    <source>
        <dbReference type="EMBL" id="GBP13851.1"/>
    </source>
</evidence>
<reference evidence="1 2" key="1">
    <citation type="journal article" date="2019" name="Commun. Biol.">
        <title>The bagworm genome reveals a unique fibroin gene that provides high tensile strength.</title>
        <authorList>
            <person name="Kono N."/>
            <person name="Nakamura H."/>
            <person name="Ohtoshi R."/>
            <person name="Tomita M."/>
            <person name="Numata K."/>
            <person name="Arakawa K."/>
        </authorList>
    </citation>
    <scope>NUCLEOTIDE SEQUENCE [LARGE SCALE GENOMIC DNA]</scope>
</reference>
<proteinExistence type="predicted"/>
<sequence>MLKTRFPLIEQIKPPVADTQVTTVVSGPYPHCTRTEGRRSKSSFRERRSVRGRIDTRRVETPTICKNGTAEGVLWPPCNLGPKPQGAGAAPPPPKTDMTDGVDIYVRSCATRCKNKIGTVREHTFYGQFNFSSKLAKIKENPDNAVKQTASGISKIVHVAHFVAYGGVVFMAGAADSHRP</sequence>
<accession>A0A4C1TKL3</accession>
<gene>
    <name evidence="1" type="ORF">EVAR_8061_1</name>
</gene>
<organism evidence="1 2">
    <name type="scientific">Eumeta variegata</name>
    <name type="common">Bagworm moth</name>
    <name type="synonym">Eumeta japonica</name>
    <dbReference type="NCBI Taxonomy" id="151549"/>
    <lineage>
        <taxon>Eukaryota</taxon>
        <taxon>Metazoa</taxon>
        <taxon>Ecdysozoa</taxon>
        <taxon>Arthropoda</taxon>
        <taxon>Hexapoda</taxon>
        <taxon>Insecta</taxon>
        <taxon>Pterygota</taxon>
        <taxon>Neoptera</taxon>
        <taxon>Endopterygota</taxon>
        <taxon>Lepidoptera</taxon>
        <taxon>Glossata</taxon>
        <taxon>Ditrysia</taxon>
        <taxon>Tineoidea</taxon>
        <taxon>Psychidae</taxon>
        <taxon>Oiketicinae</taxon>
        <taxon>Eumeta</taxon>
    </lineage>
</organism>